<dbReference type="InterPro" id="IPR001562">
    <property type="entry name" value="Znf_Btk_motif"/>
</dbReference>
<feature type="transmembrane region" description="Helical" evidence="3">
    <location>
        <begin position="384"/>
        <end position="405"/>
    </location>
</feature>
<dbReference type="Proteomes" id="UP001530377">
    <property type="component" value="Unassembled WGS sequence"/>
</dbReference>
<feature type="region of interest" description="Disordered" evidence="2">
    <location>
        <begin position="1"/>
        <end position="22"/>
    </location>
</feature>
<keyword evidence="3" id="KW-0472">Membrane</keyword>
<evidence type="ECO:0000256" key="3">
    <source>
        <dbReference type="SAM" id="Phobius"/>
    </source>
</evidence>
<keyword evidence="1" id="KW-0479">Metal-binding</keyword>
<comment type="caution">
    <text evidence="4">The sequence shown here is derived from an EMBL/GenBank/DDBJ whole genome shotgun (WGS) entry which is preliminary data.</text>
</comment>
<keyword evidence="3" id="KW-1133">Transmembrane helix</keyword>
<keyword evidence="3" id="KW-0812">Transmembrane</keyword>
<evidence type="ECO:0000256" key="2">
    <source>
        <dbReference type="SAM" id="MobiDB-lite"/>
    </source>
</evidence>
<dbReference type="PROSITE" id="PS51113">
    <property type="entry name" value="ZF_BTK"/>
    <property type="match status" value="1"/>
</dbReference>
<dbReference type="PANTHER" id="PTHR15678">
    <property type="entry name" value="ANTIGEN MLAA-22-RELATED"/>
    <property type="match status" value="1"/>
</dbReference>
<feature type="region of interest" description="Disordered" evidence="2">
    <location>
        <begin position="2626"/>
        <end position="2652"/>
    </location>
</feature>
<accession>A0ABD3SRT0</accession>
<feature type="transmembrane region" description="Helical" evidence="3">
    <location>
        <begin position="239"/>
        <end position="262"/>
    </location>
</feature>
<feature type="region of interest" description="Disordered" evidence="2">
    <location>
        <begin position="2050"/>
        <end position="2069"/>
    </location>
</feature>
<dbReference type="Pfam" id="PF00779">
    <property type="entry name" value="BTK"/>
    <property type="match status" value="1"/>
</dbReference>
<protein>
    <recommendedName>
        <fullName evidence="6">Fragile site-associated protein C-terminal domain-containing protein</fullName>
    </recommendedName>
</protein>
<evidence type="ECO:0000313" key="4">
    <source>
        <dbReference type="EMBL" id="KAL3827066.1"/>
    </source>
</evidence>
<evidence type="ECO:0008006" key="6">
    <source>
        <dbReference type="Google" id="ProtNLM"/>
    </source>
</evidence>
<feature type="transmembrane region" description="Helical" evidence="3">
    <location>
        <begin position="268"/>
        <end position="289"/>
    </location>
</feature>
<dbReference type="InterPro" id="IPR045167">
    <property type="entry name" value="Hobbit"/>
</dbReference>
<keyword evidence="1" id="KW-0862">Zinc</keyword>
<reference evidence="4 5" key="1">
    <citation type="submission" date="2024-10" db="EMBL/GenBank/DDBJ databases">
        <title>Updated reference genomes for cyclostephanoid diatoms.</title>
        <authorList>
            <person name="Roberts W.R."/>
            <person name="Alverson A.J."/>
        </authorList>
    </citation>
    <scope>NUCLEOTIDE SEQUENCE [LARGE SCALE GENOMIC DNA]</scope>
    <source>
        <strain evidence="4 5">AJA228-03</strain>
    </source>
</reference>
<feature type="compositionally biased region" description="Polar residues" evidence="2">
    <location>
        <begin position="2634"/>
        <end position="2652"/>
    </location>
</feature>
<dbReference type="GO" id="GO:0008270">
    <property type="term" value="F:zinc ion binding"/>
    <property type="evidence" value="ECO:0007669"/>
    <property type="project" value="UniProtKB-KW"/>
</dbReference>
<dbReference type="Pfam" id="PF10344">
    <property type="entry name" value="Hobbit"/>
    <property type="match status" value="2"/>
</dbReference>
<dbReference type="EMBL" id="JALLPB020000009">
    <property type="protein sequence ID" value="KAL3827066.1"/>
    <property type="molecule type" value="Genomic_DNA"/>
</dbReference>
<evidence type="ECO:0000256" key="1">
    <source>
        <dbReference type="PROSITE-ProRule" id="PRU00432"/>
    </source>
</evidence>
<gene>
    <name evidence="4" type="ORF">ACHAXA_007573</name>
</gene>
<keyword evidence="1" id="KW-0863">Zinc-finger</keyword>
<dbReference type="PANTHER" id="PTHR15678:SF6">
    <property type="entry name" value="BRIDGE-LIKE LIPID TRANSFER PROTEIN FAMILY MEMBER 2"/>
    <property type="match status" value="1"/>
</dbReference>
<organism evidence="4 5">
    <name type="scientific">Cyclostephanos tholiformis</name>
    <dbReference type="NCBI Taxonomy" id="382380"/>
    <lineage>
        <taxon>Eukaryota</taxon>
        <taxon>Sar</taxon>
        <taxon>Stramenopiles</taxon>
        <taxon>Ochrophyta</taxon>
        <taxon>Bacillariophyta</taxon>
        <taxon>Coscinodiscophyceae</taxon>
        <taxon>Thalassiosirophycidae</taxon>
        <taxon>Stephanodiscales</taxon>
        <taxon>Stephanodiscaceae</taxon>
        <taxon>Cyclostephanos</taxon>
    </lineage>
</organism>
<proteinExistence type="predicted"/>
<evidence type="ECO:0000313" key="5">
    <source>
        <dbReference type="Proteomes" id="UP001530377"/>
    </source>
</evidence>
<keyword evidence="5" id="KW-1185">Reference proteome</keyword>
<name>A0ABD3SRT0_9STRA</name>
<sequence length="2762" mass="308499">MTDQDDGNNIDGDDHAISRRCPPLQRVCGRRSIILGDGGSNHEVRPSDIPPSSITVIVDPSFDHNVESFSDTTANSESTTATTKTATAPSATLAARMCDDAGGEAEEKFDEHDDDCNPPTEDVRVSFVMSNVDGVANTTSEQRVDAAWERRYAARDNAGFHDTSVEANGGVSSVDDGESVDATVGGGGRYPRNARPVTCASYLNENDGIEQEWHQNFNAKGYLVMSPERRATFGGVQTFLFLLEHSLAVAIALSGFALIRILSFSSSWPSRIFSTLVIVWIIKFTFLFLQSSIHRSAYEGSDRSENVTDEDEQDSLKLFEAIQGRRAQSQFGSEEGVRNASFEDAVKPQEPNNPAISRGVSCTMDFLMTILEVEKRKTPSTMPFPLFAVLATVLVRIAVPIVIIVQNCRRSFSWRRRRLARNGVIQFTDIPFTIGRGMSSTGCSFHILSFLNRLLENNVHDNTEHVCIPEVHPDDSPISLNVVSLDRISISTSHFLVNPINQLSRFGIRLDGIDIGVTILLNRKSRRVGSISTGKDLQSVSLQLQVKALEVGVFPFFFDWCRGRGIKLNARASFDVGDGDSPEYGKHSTLSGFGLSGALGHIFTCRAPTGVQAQSSDRAFSWDKMHSTLQLQIQNEIDSGINGRHSRRLMASSINFPSGFCLIHNSREGNTWVKSSSLLRRIHVNLSGQFSLGINTEHVARILVLLNEIPSPLIKNFPATKKNASKGESKNKSILQIVELNTVISMQLFTFVSKARLKNDRVTLDFLSLVSPNLSLRWKNDVESLPDSTGDHNRRDAKDRCDVPYSMLEASANGISLHHHMIHGDQLDCSMTEKDLVRLNRVQVKTGVLLDQYQKSDEPKCAIIDLEGILVRADGDDVHNFACTMKALEDVKFAVSRLQFRAKEFKQTVSSRAEDKDSQYFNAAKGSGKKARDALNCIKFSCKYVDVIVEVLVDDGDITNDEKVRVALLQMGTNVTILSNREYNNGESCDLDYSNFDVNLPDQLFDIGVKKCAQHHLFDASVARFEGSVTFQPHLTLPVTGEASPGFDQSTRRGCSQEVTFYAKMSKVLLKSAFPSNSRLNNKRSVFISKVISVTFDTLNICERFGQKLERGPSLLTVPVHKFSFQPDFFESEETGWPMARTYALYAVADLVKILQCKGSFCMTEIMSVATRERTEIILVHFNRGSEELEVVWSPILLWLEVSCYSRIQRVLACIKMYDSKKGPKKTFTLHKTNIRIGVDSNLKAHVHAYVGVKSYMCAVIEGGSTMNISTTTYSSSSSISLEETTTPNVSFEAKQINVHFNGISSNPIFVIEGISLKNYLRRAHDYEIYEYSRKKNISCDDELVTDRGGHPTKEIFEMRVGSSIKVKFPPPLHFGQIIEDMTLLPKALFDGLNRMKVDSKKRKRSYQLMSIKCNIPLLDVSLTDFDPGTYRSAGTSILREEFRILFEALEVSIERNEPPSWTQAQINSLDEDDSSTHLYGIQILGGFIRLAVKNIMCMIYPLSLVNPLLRINDFAINGYFYLAALSPTTPGVQAGKTVASLLLCHHNHSTGNCLTAHQYRQCSCCYGVSLHSTGIPVKLYVDGQVTCGRLNLMFGSVLSDSIPRLMECVQRLLPPKSEPDDEVTAKLTWWDNARFFIHGCISISADELSFRWLLDSHTFWNRSIVFHCKKCEMRHSVGLFSVVASDIYVSIPGTAYDMSIHPSARDTKPEAESVVSSERHPLLYVPILKAKIQISWEMLHPDGNSCKHHSIYMIAESHEEMKKGDKFAAFRTGGVNVQLSIDLPGSDCIGADNWVALRVDVLPWFSHVNSPSKISRQNNENDSNPFPTLRSVVMEACVKNIKMATWFENEENLDGLCLIVKAVKYDTSTDGGKEIIIEGPAKAALLDVSEFRHVVNAAGDIQERKEMVIPDQMKSEFGTVRSWSHSEVNENSTQPASFRGEDFESPLFLKLPFLKLQELSTKIGELDYVVVISQIDICNKSLTEILAVPSELRRTTMQNSKSLDIDRTTWSILVARCRLLWTLEIRDSIMGISNDLIYTIGFMNSQRRQLQQTNKEKHKQEQITGGSCEVSSSFVGEGMSHSRHDSNNSQLEYLLAESFHAEQTHDVSVDEHTTKGGNSTLPTLDIHFSNPQVQLHSIATGGSILLAMEQAQVAARKFVHFIITNARSKGKVSPSDLLRKTEHTYTLKTMEAYSLSTRVDVNRGLPWLEVCSPENDGTKHSAFMHHRQAYPPNLQFHEPLSFSKNGLLCPILDKFTFQSTQIFHRSPHHYSTQELLNFIDKGLVASKDEAAVDSIELLIDLLNFNLDSYQFKTTLDVLRNILLDVPKPHQRHQSGAQIDTSTKSSGSISSVAAMEMKQILIGDVKYRDKKGRQMLRSAAMSLLREVEDRIALEGSEVFRRISYTLGKLQWSMQSQDTIEDVQISLTRFHGQHDYSRNGSTVSQFSLEDLRVSSSKPGPDSIVFLDPTSVLKSVLGNERSACEQCGLYFDHSNNDLKSCVFHFGKYVNGIWTCCKSKKANALGCKSGPHSGKERAAVIRVESLPQTVDGLSLYSHFEVNLFPGIPHTMVIQISKSMSRLLMLYFFLDEDNDEEFDTISTLSDSTRSTETSVQSDFFLKSAMRKNLSKAQGAPPSGNQCIPSSGTAELGNTSSELKSPSRELVLFKVWRVGYVDVNVSVSGFKRLPRASCLDICVPAYSKAYEIGTWQYHGKKYLTHLVREVLKSGASSGLDKFRRRNQALLTRVPPTRLRCWTPAHQNLDLS</sequence>